<feature type="region of interest" description="Disordered" evidence="1">
    <location>
        <begin position="77"/>
        <end position="103"/>
    </location>
</feature>
<sequence>MKWYNPLATVLIGASFAIGIWGKPLEVRDTSSSSLSLPSGALFETTISGKAITIEASLPTATSSISSQASSTQSLASEASSPGLASSTSSSTAAGSTASPSTQFPVCRDTDQAFCQPSNSSELYIGETYYVTWNPDFFAENSTITIILNYYNDTGKQAWSSPGINNNIGYTTVKIDSSWLQGSNANNLTFIALQYSGSSKAFDGPHVGITTRPVEHLPPNITKTNPKNLALWVGLPVVLGFILIVLVGITLGFRKHRKIGLGNIMSRTRHGYGSRKNRNQRVALGKKGAIRLQDREVIPPEQEFRDQPAVGGQWTGSHANARNHTRDTSFGSLVSNEDDRRNVFRDEIDRQRTGK</sequence>
<reference evidence="3 5" key="1">
    <citation type="submission" date="2020-01" db="EMBL/GenBank/DDBJ databases">
        <authorList>
            <consortium name="DOE Joint Genome Institute"/>
            <person name="Haridas S."/>
            <person name="Albert R."/>
            <person name="Binder M."/>
            <person name="Bloem J."/>
            <person name="Labutti K."/>
            <person name="Salamov A."/>
            <person name="Andreopoulos B."/>
            <person name="Baker S.E."/>
            <person name="Barry K."/>
            <person name="Bills G."/>
            <person name="Bluhm B.H."/>
            <person name="Cannon C."/>
            <person name="Castanera R."/>
            <person name="Culley D.E."/>
            <person name="Daum C."/>
            <person name="Ezra D."/>
            <person name="Gonzalez J.B."/>
            <person name="Henrissat B."/>
            <person name="Kuo A."/>
            <person name="Liang C."/>
            <person name="Lipzen A."/>
            <person name="Lutzoni F."/>
            <person name="Magnuson J."/>
            <person name="Mondo S."/>
            <person name="Nolan M."/>
            <person name="Ohm R."/>
            <person name="Pangilinan J."/>
            <person name="Park H.-J."/>
            <person name="Ramirez L."/>
            <person name="Alfaro M."/>
            <person name="Sun H."/>
            <person name="Tritt A."/>
            <person name="Yoshinaga Y."/>
            <person name="Zwiers L.-H."/>
            <person name="Turgeon B.G."/>
            <person name="Goodwin S.B."/>
            <person name="Spatafora J.W."/>
            <person name="Crous P.W."/>
            <person name="Grigoriev I.V."/>
        </authorList>
    </citation>
    <scope>NUCLEOTIDE SEQUENCE</scope>
    <source>
        <strain evidence="3 5">CBS 781.70</strain>
    </source>
</reference>
<dbReference type="Pfam" id="PF14610">
    <property type="entry name" value="Psg1"/>
    <property type="match status" value="1"/>
</dbReference>
<evidence type="ECO:0000313" key="3">
    <source>
        <dbReference type="EMBL" id="KAF1809094.1"/>
    </source>
</evidence>
<keyword evidence="2" id="KW-0472">Membrane</keyword>
<protein>
    <submittedName>
        <fullName evidence="3 5">Uncharacterized protein</fullName>
    </submittedName>
</protein>
<evidence type="ECO:0000256" key="1">
    <source>
        <dbReference type="SAM" id="MobiDB-lite"/>
    </source>
</evidence>
<dbReference type="AlphaFoldDB" id="A0A6G1FTJ8"/>
<feature type="compositionally biased region" description="Polar residues" evidence="1">
    <location>
        <begin position="315"/>
        <end position="335"/>
    </location>
</feature>
<keyword evidence="4" id="KW-1185">Reference proteome</keyword>
<dbReference type="OrthoDB" id="4084551at2759"/>
<feature type="transmembrane region" description="Helical" evidence="2">
    <location>
        <begin position="229"/>
        <end position="253"/>
    </location>
</feature>
<evidence type="ECO:0000313" key="5">
    <source>
        <dbReference type="RefSeq" id="XP_033530725.1"/>
    </source>
</evidence>
<dbReference type="InterPro" id="IPR028000">
    <property type="entry name" value="Pma1"/>
</dbReference>
<keyword evidence="2" id="KW-1133">Transmembrane helix</keyword>
<name>A0A6G1FTJ8_9PEZI</name>
<reference evidence="5" key="3">
    <citation type="submission" date="2025-04" db="UniProtKB">
        <authorList>
            <consortium name="RefSeq"/>
        </authorList>
    </citation>
    <scope>IDENTIFICATION</scope>
    <source>
        <strain evidence="5">CBS 781.70</strain>
    </source>
</reference>
<dbReference type="EMBL" id="ML975175">
    <property type="protein sequence ID" value="KAF1809094.1"/>
    <property type="molecule type" value="Genomic_DNA"/>
</dbReference>
<dbReference type="GeneID" id="54418850"/>
<reference evidence="5" key="2">
    <citation type="submission" date="2020-04" db="EMBL/GenBank/DDBJ databases">
        <authorList>
            <consortium name="NCBI Genome Project"/>
        </authorList>
    </citation>
    <scope>NUCLEOTIDE SEQUENCE</scope>
    <source>
        <strain evidence="5">CBS 781.70</strain>
    </source>
</reference>
<proteinExistence type="predicted"/>
<keyword evidence="2" id="KW-0812">Transmembrane</keyword>
<dbReference type="Proteomes" id="UP000504638">
    <property type="component" value="Unplaced"/>
</dbReference>
<feature type="region of interest" description="Disordered" evidence="1">
    <location>
        <begin position="306"/>
        <end position="336"/>
    </location>
</feature>
<gene>
    <name evidence="3 5" type="ORF">P152DRAFT_452215</name>
</gene>
<organism evidence="3">
    <name type="scientific">Eremomyces bilateralis CBS 781.70</name>
    <dbReference type="NCBI Taxonomy" id="1392243"/>
    <lineage>
        <taxon>Eukaryota</taxon>
        <taxon>Fungi</taxon>
        <taxon>Dikarya</taxon>
        <taxon>Ascomycota</taxon>
        <taxon>Pezizomycotina</taxon>
        <taxon>Dothideomycetes</taxon>
        <taxon>Dothideomycetes incertae sedis</taxon>
        <taxon>Eremomycetales</taxon>
        <taxon>Eremomycetaceae</taxon>
        <taxon>Eremomyces</taxon>
    </lineage>
</organism>
<feature type="compositionally biased region" description="Low complexity" evidence="1">
    <location>
        <begin position="77"/>
        <end position="102"/>
    </location>
</feature>
<evidence type="ECO:0000256" key="2">
    <source>
        <dbReference type="SAM" id="Phobius"/>
    </source>
</evidence>
<dbReference type="RefSeq" id="XP_033530725.1">
    <property type="nucleotide sequence ID" value="XM_033678280.1"/>
</dbReference>
<accession>A0A6G1FTJ8</accession>
<evidence type="ECO:0000313" key="4">
    <source>
        <dbReference type="Proteomes" id="UP000504638"/>
    </source>
</evidence>